<evidence type="ECO:0000313" key="3">
    <source>
        <dbReference type="Proteomes" id="UP001165090"/>
    </source>
</evidence>
<feature type="region of interest" description="Disordered" evidence="1">
    <location>
        <begin position="50"/>
        <end position="93"/>
    </location>
</feature>
<feature type="compositionally biased region" description="Polar residues" evidence="1">
    <location>
        <begin position="72"/>
        <end position="84"/>
    </location>
</feature>
<name>A0ABQ5S6R4_9CHLO</name>
<reference evidence="2 3" key="1">
    <citation type="journal article" date="2023" name="IScience">
        <title>Expanded male sex-determining region conserved during the evolution of homothallism in the green alga Volvox.</title>
        <authorList>
            <person name="Yamamoto K."/>
            <person name="Matsuzaki R."/>
            <person name="Mahakham W."/>
            <person name="Heman W."/>
            <person name="Sekimoto H."/>
            <person name="Kawachi M."/>
            <person name="Minakuchi Y."/>
            <person name="Toyoda A."/>
            <person name="Nozaki H."/>
        </authorList>
    </citation>
    <scope>NUCLEOTIDE SEQUENCE [LARGE SCALE GENOMIC DNA]</scope>
    <source>
        <strain evidence="2 3">NIES-4468</strain>
    </source>
</reference>
<accession>A0ABQ5S6R4</accession>
<sequence length="247" mass="26444">MYLVHLNTKGVNDRMMKTKNDTAVVGTPIAAISAGNSTIVSGILSAKASDETAFSEQPEYESLLEPAEESGRSSSKVSDLQTTDVPPAPPTSIQQISSFQVPVAISLNSADVEVDLHSPPRAADARCLQHEDVMEVIAKEEAQSDLTEARTSKLTPEVPGRQVLITDDDEDSDDQVACFEDQEEDLVAAMIGLAVAPTPKAPIPLRGLPVPQGRHIRFDAKGKPLESPERTVLRGLPVATGKHTRFG</sequence>
<keyword evidence="3" id="KW-1185">Reference proteome</keyword>
<comment type="caution">
    <text evidence="2">The sequence shown here is derived from an EMBL/GenBank/DDBJ whole genome shotgun (WGS) entry which is preliminary data.</text>
</comment>
<dbReference type="Proteomes" id="UP001165090">
    <property type="component" value="Unassembled WGS sequence"/>
</dbReference>
<proteinExistence type="predicted"/>
<gene>
    <name evidence="2" type="ORF">VaNZ11_009012</name>
</gene>
<dbReference type="EMBL" id="BSDZ01000024">
    <property type="protein sequence ID" value="GLI65474.1"/>
    <property type="molecule type" value="Genomic_DNA"/>
</dbReference>
<evidence type="ECO:0000256" key="1">
    <source>
        <dbReference type="SAM" id="MobiDB-lite"/>
    </source>
</evidence>
<evidence type="ECO:0000313" key="2">
    <source>
        <dbReference type="EMBL" id="GLI65474.1"/>
    </source>
</evidence>
<protein>
    <submittedName>
        <fullName evidence="2">Uncharacterized protein</fullName>
    </submittedName>
</protein>
<organism evidence="2 3">
    <name type="scientific">Volvox africanus</name>
    <dbReference type="NCBI Taxonomy" id="51714"/>
    <lineage>
        <taxon>Eukaryota</taxon>
        <taxon>Viridiplantae</taxon>
        <taxon>Chlorophyta</taxon>
        <taxon>core chlorophytes</taxon>
        <taxon>Chlorophyceae</taxon>
        <taxon>CS clade</taxon>
        <taxon>Chlamydomonadales</taxon>
        <taxon>Volvocaceae</taxon>
        <taxon>Volvox</taxon>
    </lineage>
</organism>